<proteinExistence type="predicted"/>
<dbReference type="InterPro" id="IPR036390">
    <property type="entry name" value="WH_DNA-bd_sf"/>
</dbReference>
<feature type="domain" description="Transcription regulator TrmB N-terminal" evidence="1">
    <location>
        <begin position="8"/>
        <end position="74"/>
    </location>
</feature>
<dbReference type="InterPro" id="IPR002831">
    <property type="entry name" value="Tscrpt_reg_TrmB_N"/>
</dbReference>
<dbReference type="Pfam" id="PF01978">
    <property type="entry name" value="TrmB"/>
    <property type="match status" value="1"/>
</dbReference>
<sequence>MKKIISHLRTLGFTQYEAQVYVALLQQANVTGYELAKLSGVPASKIYSTLNKLIDREIILVIDGEPKKYVPIPPSEILKRFKENFLQTVDDLHPRLEQLYVQDVRAANYIWNLSGRSAIMRKVCDFVKEAKEQLYLSVWDEELDGLTGELQQAHKRG</sequence>
<organism evidence="2">
    <name type="scientific">Caldithrix abyssi</name>
    <dbReference type="NCBI Taxonomy" id="187145"/>
    <lineage>
        <taxon>Bacteria</taxon>
        <taxon>Pseudomonadati</taxon>
        <taxon>Calditrichota</taxon>
        <taxon>Calditrichia</taxon>
        <taxon>Calditrichales</taxon>
        <taxon>Calditrichaceae</taxon>
        <taxon>Caldithrix</taxon>
    </lineage>
</organism>
<dbReference type="InterPro" id="IPR051797">
    <property type="entry name" value="TrmB-like"/>
</dbReference>
<accession>A0A7V5PQD0</accession>
<dbReference type="Proteomes" id="UP000886124">
    <property type="component" value="Unassembled WGS sequence"/>
</dbReference>
<dbReference type="SUPFAM" id="SSF46785">
    <property type="entry name" value="Winged helix' DNA-binding domain"/>
    <property type="match status" value="1"/>
</dbReference>
<evidence type="ECO:0000313" key="2">
    <source>
        <dbReference type="EMBL" id="HHJ53306.1"/>
    </source>
</evidence>
<reference evidence="2" key="1">
    <citation type="journal article" date="2020" name="mSystems">
        <title>Genome- and Community-Level Interaction Insights into Carbon Utilization and Element Cycling Functions of Hydrothermarchaeota in Hydrothermal Sediment.</title>
        <authorList>
            <person name="Zhou Z."/>
            <person name="Liu Y."/>
            <person name="Xu W."/>
            <person name="Pan J."/>
            <person name="Luo Z.H."/>
            <person name="Li M."/>
        </authorList>
    </citation>
    <scope>NUCLEOTIDE SEQUENCE [LARGE SCALE GENOMIC DNA]</scope>
    <source>
        <strain evidence="2">HyVt-527</strain>
    </source>
</reference>
<dbReference type="AlphaFoldDB" id="A0A7V5PQD0"/>
<dbReference type="PANTHER" id="PTHR34293">
    <property type="entry name" value="HTH-TYPE TRANSCRIPTIONAL REGULATOR TRMBL2"/>
    <property type="match status" value="1"/>
</dbReference>
<dbReference type="EMBL" id="DROD01000575">
    <property type="protein sequence ID" value="HHJ53306.1"/>
    <property type="molecule type" value="Genomic_DNA"/>
</dbReference>
<name>A0A7V5PQD0_CALAY</name>
<protein>
    <submittedName>
        <fullName evidence="2">TrmB family transcriptional regulator</fullName>
    </submittedName>
</protein>
<evidence type="ECO:0000259" key="1">
    <source>
        <dbReference type="Pfam" id="PF01978"/>
    </source>
</evidence>
<dbReference type="InterPro" id="IPR036388">
    <property type="entry name" value="WH-like_DNA-bd_sf"/>
</dbReference>
<feature type="non-terminal residue" evidence="2">
    <location>
        <position position="157"/>
    </location>
</feature>
<dbReference type="Gene3D" id="1.10.10.10">
    <property type="entry name" value="Winged helix-like DNA-binding domain superfamily/Winged helix DNA-binding domain"/>
    <property type="match status" value="1"/>
</dbReference>
<gene>
    <name evidence="2" type="ORF">ENJ89_08950</name>
</gene>
<comment type="caution">
    <text evidence="2">The sequence shown here is derived from an EMBL/GenBank/DDBJ whole genome shotgun (WGS) entry which is preliminary data.</text>
</comment>
<dbReference type="PANTHER" id="PTHR34293:SF1">
    <property type="entry name" value="HTH-TYPE TRANSCRIPTIONAL REGULATOR TRMBL2"/>
    <property type="match status" value="1"/>
</dbReference>